<dbReference type="InterPro" id="IPR017853">
    <property type="entry name" value="GH"/>
</dbReference>
<keyword evidence="2" id="KW-0378">Hydrolase</keyword>
<protein>
    <submittedName>
        <fullName evidence="6">DUF4968 domain-containing protein</fullName>
    </submittedName>
</protein>
<dbReference type="Proteomes" id="UP000286482">
    <property type="component" value="Unassembled WGS sequence"/>
</dbReference>
<dbReference type="SUPFAM" id="SSF74650">
    <property type="entry name" value="Galactose mutarotase-like"/>
    <property type="match status" value="1"/>
</dbReference>
<dbReference type="GO" id="GO:0030246">
    <property type="term" value="F:carbohydrate binding"/>
    <property type="evidence" value="ECO:0007669"/>
    <property type="project" value="InterPro"/>
</dbReference>
<keyword evidence="2" id="KW-0326">Glycosidase</keyword>
<dbReference type="GO" id="GO:0004553">
    <property type="term" value="F:hydrolase activity, hydrolyzing O-glycosyl compounds"/>
    <property type="evidence" value="ECO:0007669"/>
    <property type="project" value="InterPro"/>
</dbReference>
<dbReference type="InterPro" id="IPR048395">
    <property type="entry name" value="Glyco_hydro_31_C"/>
</dbReference>
<dbReference type="GO" id="GO:0005975">
    <property type="term" value="P:carbohydrate metabolic process"/>
    <property type="evidence" value="ECO:0007669"/>
    <property type="project" value="InterPro"/>
</dbReference>
<feature type="domain" description="Glycoside hydrolase family 31 N-terminal" evidence="4">
    <location>
        <begin position="26"/>
        <end position="208"/>
    </location>
</feature>
<dbReference type="RefSeq" id="WP_120356385.1">
    <property type="nucleotide sequence ID" value="NZ_RAQO01000010.1"/>
</dbReference>
<dbReference type="InterPro" id="IPR011013">
    <property type="entry name" value="Gal_mutarotase_sf_dom"/>
</dbReference>
<dbReference type="InterPro" id="IPR000322">
    <property type="entry name" value="Glyco_hydro_31_TIM"/>
</dbReference>
<evidence type="ECO:0000256" key="2">
    <source>
        <dbReference type="RuleBase" id="RU361185"/>
    </source>
</evidence>
<keyword evidence="7" id="KW-1185">Reference proteome</keyword>
<evidence type="ECO:0000256" key="1">
    <source>
        <dbReference type="ARBA" id="ARBA00007806"/>
    </source>
</evidence>
<dbReference type="EMBL" id="RAQO01000010">
    <property type="protein sequence ID" value="RKF13675.1"/>
    <property type="molecule type" value="Genomic_DNA"/>
</dbReference>
<dbReference type="Pfam" id="PF13802">
    <property type="entry name" value="Gal_mutarotas_2"/>
    <property type="match status" value="1"/>
</dbReference>
<dbReference type="SUPFAM" id="SSF51011">
    <property type="entry name" value="Glycosyl hydrolase domain"/>
    <property type="match status" value="1"/>
</dbReference>
<dbReference type="Pfam" id="PF21365">
    <property type="entry name" value="Glyco_hydro_31_3rd"/>
    <property type="match status" value="1"/>
</dbReference>
<evidence type="ECO:0000313" key="6">
    <source>
        <dbReference type="EMBL" id="RKF13675.1"/>
    </source>
</evidence>
<evidence type="ECO:0000259" key="3">
    <source>
        <dbReference type="Pfam" id="PF01055"/>
    </source>
</evidence>
<evidence type="ECO:0000259" key="5">
    <source>
        <dbReference type="Pfam" id="PF21365"/>
    </source>
</evidence>
<dbReference type="InterPro" id="IPR025887">
    <property type="entry name" value="Glyco_hydro_31_N_dom"/>
</dbReference>
<organism evidence="6 7">
    <name type="scientific">Alginatibacterium sediminis</name>
    <dbReference type="NCBI Taxonomy" id="2164068"/>
    <lineage>
        <taxon>Bacteria</taxon>
        <taxon>Pseudomonadati</taxon>
        <taxon>Pseudomonadota</taxon>
        <taxon>Gammaproteobacteria</taxon>
        <taxon>Alteromonadales</taxon>
        <taxon>Alteromonadaceae</taxon>
        <taxon>Alginatibacterium</taxon>
    </lineage>
</organism>
<dbReference type="Pfam" id="PF01055">
    <property type="entry name" value="Glyco_hydro_31_2nd"/>
    <property type="match status" value="1"/>
</dbReference>
<feature type="domain" description="Glycoside hydrolase family 31 TIM barrel" evidence="3">
    <location>
        <begin position="254"/>
        <end position="583"/>
    </location>
</feature>
<proteinExistence type="inferred from homology"/>
<reference evidence="6 7" key="1">
    <citation type="submission" date="2018-09" db="EMBL/GenBank/DDBJ databases">
        <authorList>
            <person name="Wang Z."/>
        </authorList>
    </citation>
    <scope>NUCLEOTIDE SEQUENCE [LARGE SCALE GENOMIC DNA]</scope>
    <source>
        <strain evidence="6 7">ALS 81</strain>
    </source>
</reference>
<evidence type="ECO:0000313" key="7">
    <source>
        <dbReference type="Proteomes" id="UP000286482"/>
    </source>
</evidence>
<feature type="domain" description="Glycosyl hydrolase family 31 C-terminal" evidence="5">
    <location>
        <begin position="591"/>
        <end position="675"/>
    </location>
</feature>
<dbReference type="Gene3D" id="2.60.40.1760">
    <property type="entry name" value="glycosyl hydrolase (family 31)"/>
    <property type="match status" value="1"/>
</dbReference>
<dbReference type="AlphaFoldDB" id="A0A420E6L6"/>
<name>A0A420E6L6_9ALTE</name>
<dbReference type="CDD" id="cd14752">
    <property type="entry name" value="GH31_N"/>
    <property type="match status" value="1"/>
</dbReference>
<comment type="similarity">
    <text evidence="1 2">Belongs to the glycosyl hydrolase 31 family.</text>
</comment>
<dbReference type="SUPFAM" id="SSF51445">
    <property type="entry name" value="(Trans)glycosidases"/>
    <property type="match status" value="1"/>
</dbReference>
<dbReference type="PANTHER" id="PTHR22762">
    <property type="entry name" value="ALPHA-GLUCOSIDASE"/>
    <property type="match status" value="1"/>
</dbReference>
<dbReference type="OrthoDB" id="176168at2"/>
<dbReference type="PANTHER" id="PTHR22762:SF165">
    <property type="entry name" value="PUTATIVE (AFU_ORTHOLOGUE AFUA_1G06560)-RELATED"/>
    <property type="match status" value="1"/>
</dbReference>
<accession>A0A420E6L6</accession>
<sequence length="822" mass="92686">MIKPGKVLSVERKQTRLSITTENAQATIDVLTASVIRVRLCFGLLAAERNYAFQQTTWDDLTDPVFERRQRLAQTSFAVDDNATHIVLITAKLRLVIDKAAWRLSLFSIDGKCLHQDLANRALFVDSNQRLTHSFSRSDQDRWLGLGEKTGPLDKTGLRFRMESTDAVGYSPSSGDPLYKHIPFLLRAGASNAFCGLFYNNAWPSEFDLGATRSGYWGEFGSARFDGGDFDLCFIHGDSIKDVITGFTHLTGNPPLMPRYSMGYLGSTMFYTELAKRSDLAINAFIDKCNFENIPVSGFHLSSGYTTGEDGKRYAFNWNTDRFPQHEQFINHFAQQGLALSPNIKPGILRSHPDFTALESEQAFIRSNNGDVHLEQFWGGEAAYVDFSAESGRLAWKKRLKSSLVSKGIYSIWNDNNEFEFADTKAMCVADGLPENVNGMRPILSNLMAKVAYDAVREQHPNVRPFVLSRAGFAGMQHWAHTWSGDNGSSWAYLKSNVCTMLGMSISGVAFNGMDIGGFTGPAPDAELFLRWVQNGVFHPRFCIHSANSDNTVSEPWMHASVKSDIAHAMQFRYRLLPYLYQLAYTAHTSGSPICSPLLYHFWNDELCRDQNHDFMLGDACFVPAVLDADMQTKLQYFPSGETFIDTTTGHWFKGGSSYVINTPLHQLSWFLRHGQWMVMSSDQTHSDFEFIGALSDSIFSFYWDDGISFDYQNGAKLELELCLRQHKSGFELSWSPVGQLSQWTKAAVVFKIYSDRGCPMQLLCASANIDQVLYEEQWKACDEGFWFNLDTQCIEIKLHASHFDDTGKLLFNFENMIAVSI</sequence>
<gene>
    <name evidence="6" type="ORF">DBZ36_18050</name>
</gene>
<evidence type="ECO:0000259" key="4">
    <source>
        <dbReference type="Pfam" id="PF13802"/>
    </source>
</evidence>
<comment type="caution">
    <text evidence="6">The sequence shown here is derived from an EMBL/GenBank/DDBJ whole genome shotgun (WGS) entry which is preliminary data.</text>
</comment>
<dbReference type="Gene3D" id="3.20.20.80">
    <property type="entry name" value="Glycosidases"/>
    <property type="match status" value="1"/>
</dbReference>
<dbReference type="CDD" id="cd06599">
    <property type="entry name" value="GH31_glycosidase_Aec37"/>
    <property type="match status" value="1"/>
</dbReference>